<dbReference type="SUPFAM" id="SSF55961">
    <property type="entry name" value="Bet v1-like"/>
    <property type="match status" value="1"/>
</dbReference>
<evidence type="ECO:0000256" key="1">
    <source>
        <dbReference type="ARBA" id="ARBA00006817"/>
    </source>
</evidence>
<proteinExistence type="inferred from homology"/>
<organism evidence="3 4">
    <name type="scientific">Rhizocola hellebori</name>
    <dbReference type="NCBI Taxonomy" id="1392758"/>
    <lineage>
        <taxon>Bacteria</taxon>
        <taxon>Bacillati</taxon>
        <taxon>Actinomycetota</taxon>
        <taxon>Actinomycetes</taxon>
        <taxon>Micromonosporales</taxon>
        <taxon>Micromonosporaceae</taxon>
        <taxon>Rhizocola</taxon>
    </lineage>
</organism>
<reference evidence="3" key="1">
    <citation type="submission" date="2021-01" db="EMBL/GenBank/DDBJ databases">
        <title>Whole genome shotgun sequence of Rhizocola hellebori NBRC 109834.</title>
        <authorList>
            <person name="Komaki H."/>
            <person name="Tamura T."/>
        </authorList>
    </citation>
    <scope>NUCLEOTIDE SEQUENCE</scope>
    <source>
        <strain evidence="3">NBRC 109834</strain>
    </source>
</reference>
<dbReference type="Pfam" id="PF08327">
    <property type="entry name" value="AHSA1"/>
    <property type="match status" value="1"/>
</dbReference>
<dbReference type="CDD" id="cd07826">
    <property type="entry name" value="SRPBCC_CalC_Aha1-like_9"/>
    <property type="match status" value="1"/>
</dbReference>
<dbReference type="InterPro" id="IPR023393">
    <property type="entry name" value="START-like_dom_sf"/>
</dbReference>
<dbReference type="RefSeq" id="WP_203913708.1">
    <property type="nucleotide sequence ID" value="NZ_BONY01000081.1"/>
</dbReference>
<protein>
    <submittedName>
        <fullName evidence="3">ATPase</fullName>
    </submittedName>
</protein>
<evidence type="ECO:0000259" key="2">
    <source>
        <dbReference type="Pfam" id="PF08327"/>
    </source>
</evidence>
<comment type="caution">
    <text evidence="3">The sequence shown here is derived from an EMBL/GenBank/DDBJ whole genome shotgun (WGS) entry which is preliminary data.</text>
</comment>
<dbReference type="AlphaFoldDB" id="A0A8J3VK20"/>
<evidence type="ECO:0000313" key="3">
    <source>
        <dbReference type="EMBL" id="GIH09984.1"/>
    </source>
</evidence>
<comment type="similarity">
    <text evidence="1">Belongs to the AHA1 family.</text>
</comment>
<dbReference type="Gene3D" id="3.30.530.20">
    <property type="match status" value="1"/>
</dbReference>
<sequence>MTEGLQVRTVGDREIVLTRAFAAPARLVFAALTTPELVKRWLGAREWNVTDAQIDLRIGGAWRFVSRGPQGQTMAHGGVYREIVTPTRLVYTEVFDDQSFPGESLITTVLVEAQASTTMTTNVLLPAPKVREYVLSTPMERGVGHGYQRLDDLLRALQGDERDKL</sequence>
<dbReference type="Proteomes" id="UP000612899">
    <property type="component" value="Unassembled WGS sequence"/>
</dbReference>
<feature type="domain" description="Activator of Hsp90 ATPase homologue 1/2-like C-terminal" evidence="2">
    <location>
        <begin position="23"/>
        <end position="154"/>
    </location>
</feature>
<keyword evidence="4" id="KW-1185">Reference proteome</keyword>
<dbReference type="EMBL" id="BONY01000081">
    <property type="protein sequence ID" value="GIH09984.1"/>
    <property type="molecule type" value="Genomic_DNA"/>
</dbReference>
<name>A0A8J3VK20_9ACTN</name>
<gene>
    <name evidence="3" type="ORF">Rhe02_80510</name>
</gene>
<accession>A0A8J3VK20</accession>
<evidence type="ECO:0000313" key="4">
    <source>
        <dbReference type="Proteomes" id="UP000612899"/>
    </source>
</evidence>
<dbReference type="InterPro" id="IPR013538">
    <property type="entry name" value="ASHA1/2-like_C"/>
</dbReference>